<dbReference type="PANTHER" id="PTHR11783">
    <property type="entry name" value="SULFOTRANSFERASE SULT"/>
    <property type="match status" value="1"/>
</dbReference>
<dbReference type="Gene3D" id="3.40.50.300">
    <property type="entry name" value="P-loop containing nucleotide triphosphate hydrolases"/>
    <property type="match status" value="2"/>
</dbReference>
<dbReference type="InterPro" id="IPR000863">
    <property type="entry name" value="Sulfotransferase_dom"/>
</dbReference>
<dbReference type="AlphaFoldDB" id="A0A1V4JUZ0"/>
<dbReference type="FunFam" id="3.40.50.300:FF:000433">
    <property type="entry name" value="Estrogen sulfotransferase"/>
    <property type="match status" value="2"/>
</dbReference>
<keyword evidence="8" id="KW-1185">Reference proteome</keyword>
<evidence type="ECO:0000256" key="4">
    <source>
        <dbReference type="ARBA" id="ARBA00022679"/>
    </source>
</evidence>
<keyword evidence="4 5" id="KW-0808">Transferase</keyword>
<name>A0A1V4JUZ0_PATFA</name>
<evidence type="ECO:0000313" key="8">
    <source>
        <dbReference type="Proteomes" id="UP000190648"/>
    </source>
</evidence>
<dbReference type="EC" id="2.8.2.-" evidence="5"/>
<comment type="subcellular location">
    <subcellularLocation>
        <location evidence="1">Cytoplasm</location>
    </subcellularLocation>
</comment>
<protein>
    <recommendedName>
        <fullName evidence="5">Sulfotransferase</fullName>
        <ecNumber evidence="5">2.8.2.-</ecNumber>
    </recommendedName>
</protein>
<evidence type="ECO:0000256" key="2">
    <source>
        <dbReference type="ARBA" id="ARBA00005771"/>
    </source>
</evidence>
<dbReference type="Proteomes" id="UP000190648">
    <property type="component" value="Unassembled WGS sequence"/>
</dbReference>
<dbReference type="EMBL" id="LSYS01006159">
    <property type="protein sequence ID" value="OPJ76009.1"/>
    <property type="molecule type" value="Genomic_DNA"/>
</dbReference>
<proteinExistence type="inferred from homology"/>
<reference evidence="7 8" key="1">
    <citation type="submission" date="2016-02" db="EMBL/GenBank/DDBJ databases">
        <title>Band-tailed pigeon sequencing and assembly.</title>
        <authorList>
            <person name="Soares A.E."/>
            <person name="Novak B.J."/>
            <person name="Rice E.S."/>
            <person name="O'Connell B."/>
            <person name="Chang D."/>
            <person name="Weber S."/>
            <person name="Shapiro B."/>
        </authorList>
    </citation>
    <scope>NUCLEOTIDE SEQUENCE [LARGE SCALE GENOMIC DNA]</scope>
    <source>
        <strain evidence="7">BTP2013</strain>
        <tissue evidence="7">Blood</tissue>
    </source>
</reference>
<dbReference type="GO" id="GO:0008146">
    <property type="term" value="F:sulfotransferase activity"/>
    <property type="evidence" value="ECO:0007669"/>
    <property type="project" value="InterPro"/>
</dbReference>
<evidence type="ECO:0000256" key="1">
    <source>
        <dbReference type="ARBA" id="ARBA00004496"/>
    </source>
</evidence>
<dbReference type="SUPFAM" id="SSF52540">
    <property type="entry name" value="P-loop containing nucleoside triphosphate hydrolases"/>
    <property type="match status" value="2"/>
</dbReference>
<dbReference type="STRING" id="372326.A0A1V4JUZ0"/>
<dbReference type="Pfam" id="PF00685">
    <property type="entry name" value="Sulfotransfer_1"/>
    <property type="match status" value="2"/>
</dbReference>
<dbReference type="InterPro" id="IPR027417">
    <property type="entry name" value="P-loop_NTPase"/>
</dbReference>
<feature type="domain" description="Sulfotransferase" evidence="6">
    <location>
        <begin position="33"/>
        <end position="252"/>
    </location>
</feature>
<sequence>MVREELGRLHGIPLYKYFVEGWPQVEAFQAQLDDLLIATYPKSGTTWLSEILDMIYHDGDMENCWRDAIFNPLPFLERKAPEMPSGIELLGKTPSPQLVKTHLPVQLLPTSFQDKDCKVIYLARNPKDIVVSYYYFYQMAKMQPDSGTLGKFLETFVTGKVAYGSWCDHVQGWWEKRQEKWLLYLFYEDIKKDPQQEVHKILQFLGKEVAEGTVVRIPHRSSFQEMRMNPAANYETMSTFLMDHSLTPFIWKVGAPPHASILGASKALSPPCQSARGRSSRMADLSTYLRQPWCTVHGIPMVCAFALGWERIDTFQSRPEDIVVVTFPKSGTTWLCEIVDMILQGGDPEKCKRDLIFNRVPMLEFAAPGEMPAGTELLDAMASPRIIKTHIPAHILPRSFWENHCKMIYVGRNAKDVAVSFYHFDLMNKLHPHPGTWDQYLEEFMAGRVAFGSWYDHVKGYWERRKDHPILYLFYEDLKEDPRQEIAKVAQFLEKELPEAALDAITQHTSFKAMQDNPTTNYTMVPIQLMDVGISPFMRKGTTGDWKNHFTVAQSERFDQDYVQKMSGTDLCFRTQI</sequence>
<evidence type="ECO:0000256" key="5">
    <source>
        <dbReference type="RuleBase" id="RU361155"/>
    </source>
</evidence>
<gene>
    <name evidence="7" type="ORF">AV530_012117</name>
</gene>
<keyword evidence="3" id="KW-0963">Cytoplasm</keyword>
<accession>A0A1V4JUZ0</accession>
<evidence type="ECO:0000259" key="6">
    <source>
        <dbReference type="Pfam" id="PF00685"/>
    </source>
</evidence>
<dbReference type="GO" id="GO:0005737">
    <property type="term" value="C:cytoplasm"/>
    <property type="evidence" value="ECO:0007669"/>
    <property type="project" value="UniProtKB-SubCell"/>
</dbReference>
<feature type="domain" description="Sulfotransferase" evidence="6">
    <location>
        <begin position="319"/>
        <end position="569"/>
    </location>
</feature>
<comment type="similarity">
    <text evidence="2 5">Belongs to the sulfotransferase 1 family.</text>
</comment>
<comment type="caution">
    <text evidence="7">The sequence shown here is derived from an EMBL/GenBank/DDBJ whole genome shotgun (WGS) entry which is preliminary data.</text>
</comment>
<evidence type="ECO:0000256" key="3">
    <source>
        <dbReference type="ARBA" id="ARBA00022490"/>
    </source>
</evidence>
<dbReference type="OrthoDB" id="205623at2759"/>
<organism evidence="7 8">
    <name type="scientific">Patagioenas fasciata monilis</name>
    <dbReference type="NCBI Taxonomy" id="372326"/>
    <lineage>
        <taxon>Eukaryota</taxon>
        <taxon>Metazoa</taxon>
        <taxon>Chordata</taxon>
        <taxon>Craniata</taxon>
        <taxon>Vertebrata</taxon>
        <taxon>Euteleostomi</taxon>
        <taxon>Archelosauria</taxon>
        <taxon>Archosauria</taxon>
        <taxon>Dinosauria</taxon>
        <taxon>Saurischia</taxon>
        <taxon>Theropoda</taxon>
        <taxon>Coelurosauria</taxon>
        <taxon>Aves</taxon>
        <taxon>Neognathae</taxon>
        <taxon>Neoaves</taxon>
        <taxon>Columbimorphae</taxon>
        <taxon>Columbiformes</taxon>
        <taxon>Columbidae</taxon>
        <taxon>Patagioenas</taxon>
    </lineage>
</organism>
<evidence type="ECO:0000313" key="7">
    <source>
        <dbReference type="EMBL" id="OPJ76009.1"/>
    </source>
</evidence>